<dbReference type="KEGG" id="acy:Anacy_3121"/>
<sequence>MSTNELKILQTGLNSLKQGLYPEAINSLQHFCQICEVSGNTNSKEYLQAQVGLVQAFHHTKNSEAARTIAQKLLTIQNPQIIAWARKFLESLPVETSSKTSTETNSRTVESTLLATTKKPTLTPEKAEELLNNGNKALKFQHYAEAVQALEEFCQCADDQVKHYNQAQMWLVKAYKGNEQLEEAIALCKQLTTSQQASTNLWATKFLVNLVPESEIPQESTTQATNSVQSQSSSTSRQGSVVEIKMKTLEEFKSFCQQNLLTDLQDLESVRKQVLISIVVVGVIVAVIFLADIKFLLLHIIMDMIIIYKIIPLELIFLFLFIFLGCLWGWIAFYTSCTETYASGFKSKIIQKIFDFINYNQSLSYYEQPSAEDDRYVMSGFAHSQMFQTLLKANKITQNDCIFGKVGEIPIYFSEISAQFEIQHTWSRYFDFAYHMKVLALSNIPKFIRRMIFGLMLPFYIIILIFQTLKGTPYVFSKMIRGKKIDYQSFKEEVLNNEVTRKLIFKGLFFQANFPKTLKSKTIVVPNLVNININALPQTTRQLVKLEDPNFNQYFTVYANDQVEARYVLSTTLMEKLVKFRQKAHRNIYVSFIDNMIYIGIEYAGDIFEPRLFTTMLNFTPMREYFQNIQLMLGIVEDLNLNRRIWQQN</sequence>
<dbReference type="InterPro" id="IPR021484">
    <property type="entry name" value="DUF3137"/>
</dbReference>
<keyword evidence="1" id="KW-0812">Transmembrane</keyword>
<evidence type="ECO:0000313" key="3">
    <source>
        <dbReference type="Proteomes" id="UP000010474"/>
    </source>
</evidence>
<keyword evidence="1" id="KW-0472">Membrane</keyword>
<evidence type="ECO:0008006" key="4">
    <source>
        <dbReference type="Google" id="ProtNLM"/>
    </source>
</evidence>
<feature type="transmembrane region" description="Helical" evidence="1">
    <location>
        <begin position="310"/>
        <end position="331"/>
    </location>
</feature>
<evidence type="ECO:0000256" key="1">
    <source>
        <dbReference type="SAM" id="Phobius"/>
    </source>
</evidence>
<dbReference type="Gene3D" id="1.25.40.10">
    <property type="entry name" value="Tetratricopeptide repeat domain"/>
    <property type="match status" value="1"/>
</dbReference>
<feature type="transmembrane region" description="Helical" evidence="1">
    <location>
        <begin position="274"/>
        <end position="298"/>
    </location>
</feature>
<dbReference type="RefSeq" id="WP_015215159.1">
    <property type="nucleotide sequence ID" value="NC_019771.1"/>
</dbReference>
<dbReference type="HOGENOM" id="CLU_441254_0_0_3"/>
<dbReference type="STRING" id="272123.Anacy_3121"/>
<keyword evidence="3" id="KW-1185">Reference proteome</keyword>
<feature type="transmembrane region" description="Helical" evidence="1">
    <location>
        <begin position="447"/>
        <end position="469"/>
    </location>
</feature>
<gene>
    <name evidence="2" type="ordered locus">Anacy_3121</name>
</gene>
<dbReference type="Proteomes" id="UP000010474">
    <property type="component" value="Chromosome"/>
</dbReference>
<dbReference type="PATRIC" id="fig|272123.3.peg.3403"/>
<dbReference type="AlphaFoldDB" id="K9ZH20"/>
<dbReference type="OrthoDB" id="490185at2"/>
<dbReference type="SUPFAM" id="SSF48452">
    <property type="entry name" value="TPR-like"/>
    <property type="match status" value="1"/>
</dbReference>
<reference evidence="3" key="1">
    <citation type="journal article" date="2013" name="Proc. Natl. Acad. Sci. U.S.A.">
        <title>Improving the coverage of the cyanobacterial phylum using diversity-driven genome sequencing.</title>
        <authorList>
            <person name="Shih P.M."/>
            <person name="Wu D."/>
            <person name="Latifi A."/>
            <person name="Axen S.D."/>
            <person name="Fewer D.P."/>
            <person name="Talla E."/>
            <person name="Calteau A."/>
            <person name="Cai F."/>
            <person name="Tandeau de Marsac N."/>
            <person name="Rippka R."/>
            <person name="Herdman M."/>
            <person name="Sivonen K."/>
            <person name="Coursin T."/>
            <person name="Laurent T."/>
            <person name="Goodwin L."/>
            <person name="Nolan M."/>
            <person name="Davenport K.W."/>
            <person name="Han C.S."/>
            <person name="Rubin E.M."/>
            <person name="Eisen J.A."/>
            <person name="Woyke T."/>
            <person name="Gugger M."/>
            <person name="Kerfeld C.A."/>
        </authorList>
    </citation>
    <scope>NUCLEOTIDE SEQUENCE [LARGE SCALE GENOMIC DNA]</scope>
    <source>
        <strain evidence="3">ATCC 27899 / PCC 7122</strain>
    </source>
</reference>
<dbReference type="InterPro" id="IPR011990">
    <property type="entry name" value="TPR-like_helical_dom_sf"/>
</dbReference>
<protein>
    <recommendedName>
        <fullName evidence="4">Galanin</fullName>
    </recommendedName>
</protein>
<dbReference type="EMBL" id="CP003659">
    <property type="protein sequence ID" value="AFZ58533.1"/>
    <property type="molecule type" value="Genomic_DNA"/>
</dbReference>
<dbReference type="eggNOG" id="COG0457">
    <property type="taxonomic scope" value="Bacteria"/>
</dbReference>
<name>K9ZH20_ANACC</name>
<proteinExistence type="predicted"/>
<keyword evidence="1" id="KW-1133">Transmembrane helix</keyword>
<evidence type="ECO:0000313" key="2">
    <source>
        <dbReference type="EMBL" id="AFZ58533.1"/>
    </source>
</evidence>
<accession>K9ZH20</accession>
<dbReference type="Pfam" id="PF11335">
    <property type="entry name" value="DUF3137"/>
    <property type="match status" value="1"/>
</dbReference>
<organism evidence="2 3">
    <name type="scientific">Anabaena cylindrica (strain ATCC 27899 / PCC 7122)</name>
    <dbReference type="NCBI Taxonomy" id="272123"/>
    <lineage>
        <taxon>Bacteria</taxon>
        <taxon>Bacillati</taxon>
        <taxon>Cyanobacteriota</taxon>
        <taxon>Cyanophyceae</taxon>
        <taxon>Nostocales</taxon>
        <taxon>Nostocaceae</taxon>
        <taxon>Anabaena</taxon>
    </lineage>
</organism>